<evidence type="ECO:0000313" key="3">
    <source>
        <dbReference type="Proteomes" id="UP001501442"/>
    </source>
</evidence>
<feature type="compositionally biased region" description="Polar residues" evidence="1">
    <location>
        <begin position="58"/>
        <end position="67"/>
    </location>
</feature>
<proteinExistence type="predicted"/>
<gene>
    <name evidence="2" type="ORF">GCM10023196_082940</name>
</gene>
<organism evidence="2 3">
    <name type="scientific">Actinoallomurus vinaceus</name>
    <dbReference type="NCBI Taxonomy" id="1080074"/>
    <lineage>
        <taxon>Bacteria</taxon>
        <taxon>Bacillati</taxon>
        <taxon>Actinomycetota</taxon>
        <taxon>Actinomycetes</taxon>
        <taxon>Streptosporangiales</taxon>
        <taxon>Thermomonosporaceae</taxon>
        <taxon>Actinoallomurus</taxon>
    </lineage>
</organism>
<feature type="compositionally biased region" description="Polar residues" evidence="1">
    <location>
        <begin position="10"/>
        <end position="19"/>
    </location>
</feature>
<keyword evidence="3" id="KW-1185">Reference proteome</keyword>
<feature type="region of interest" description="Disordered" evidence="1">
    <location>
        <begin position="1"/>
        <end position="67"/>
    </location>
</feature>
<evidence type="ECO:0000313" key="2">
    <source>
        <dbReference type="EMBL" id="GAA4635815.1"/>
    </source>
</evidence>
<evidence type="ECO:0000256" key="1">
    <source>
        <dbReference type="SAM" id="MobiDB-lite"/>
    </source>
</evidence>
<sequence>MTSATDHDSPSSNAASSRTAMIRPSAVHIISRTNRNCESPAPPDPSSIGSFSAAATEVPTNHVSPGP</sequence>
<dbReference type="Proteomes" id="UP001501442">
    <property type="component" value="Unassembled WGS sequence"/>
</dbReference>
<comment type="caution">
    <text evidence="2">The sequence shown here is derived from an EMBL/GenBank/DDBJ whole genome shotgun (WGS) entry which is preliminary data.</text>
</comment>
<name>A0ABP8UNZ7_9ACTN</name>
<dbReference type="EMBL" id="BAABHK010000016">
    <property type="protein sequence ID" value="GAA4635815.1"/>
    <property type="molecule type" value="Genomic_DNA"/>
</dbReference>
<protein>
    <submittedName>
        <fullName evidence="2">Uncharacterized protein</fullName>
    </submittedName>
</protein>
<reference evidence="3" key="1">
    <citation type="journal article" date="2019" name="Int. J. Syst. Evol. Microbiol.">
        <title>The Global Catalogue of Microorganisms (GCM) 10K type strain sequencing project: providing services to taxonomists for standard genome sequencing and annotation.</title>
        <authorList>
            <consortium name="The Broad Institute Genomics Platform"/>
            <consortium name="The Broad Institute Genome Sequencing Center for Infectious Disease"/>
            <person name="Wu L."/>
            <person name="Ma J."/>
        </authorList>
    </citation>
    <scope>NUCLEOTIDE SEQUENCE [LARGE SCALE GENOMIC DNA]</scope>
    <source>
        <strain evidence="3">JCM 17939</strain>
    </source>
</reference>
<accession>A0ABP8UNZ7</accession>